<evidence type="ECO:0000313" key="2">
    <source>
        <dbReference type="EMBL" id="KKM66698.1"/>
    </source>
</evidence>
<accession>A0A0F9K1N7</accession>
<dbReference type="EMBL" id="LAZR01051542">
    <property type="protein sequence ID" value="KKK84927.1"/>
    <property type="molecule type" value="Genomic_DNA"/>
</dbReference>
<dbReference type="AlphaFoldDB" id="A0A0F9K1N7"/>
<evidence type="ECO:0000313" key="4">
    <source>
        <dbReference type="EMBL" id="KKN01735.1"/>
    </source>
</evidence>
<name>A0A0F9K1N7_9ZZZZ</name>
<gene>
    <name evidence="4" type="ORF">LCGC14_1124610</name>
    <name evidence="3" type="ORF">LCGC14_1385720</name>
    <name evidence="2" type="ORF">LCGC14_1478640</name>
    <name evidence="1" type="ORF">LCGC14_2778420</name>
</gene>
<proteinExistence type="predicted"/>
<dbReference type="EMBL" id="LAZR01008898">
    <property type="protein sequence ID" value="KKM75893.1"/>
    <property type="molecule type" value="Genomic_DNA"/>
</dbReference>
<dbReference type="EMBL" id="LAZR01005229">
    <property type="protein sequence ID" value="KKN01735.1"/>
    <property type="molecule type" value="Genomic_DNA"/>
</dbReference>
<organism evidence="3">
    <name type="scientific">marine sediment metagenome</name>
    <dbReference type="NCBI Taxonomy" id="412755"/>
    <lineage>
        <taxon>unclassified sequences</taxon>
        <taxon>metagenomes</taxon>
        <taxon>ecological metagenomes</taxon>
    </lineage>
</organism>
<comment type="caution">
    <text evidence="3">The sequence shown here is derived from an EMBL/GenBank/DDBJ whole genome shotgun (WGS) entry which is preliminary data.</text>
</comment>
<reference evidence="3" key="1">
    <citation type="journal article" date="2015" name="Nature">
        <title>Complex archaea that bridge the gap between prokaryotes and eukaryotes.</title>
        <authorList>
            <person name="Spang A."/>
            <person name="Saw J.H."/>
            <person name="Jorgensen S.L."/>
            <person name="Zaremba-Niedzwiedzka K."/>
            <person name="Martijn J."/>
            <person name="Lind A.E."/>
            <person name="van Eijk R."/>
            <person name="Schleper C."/>
            <person name="Guy L."/>
            <person name="Ettema T.J."/>
        </authorList>
    </citation>
    <scope>NUCLEOTIDE SEQUENCE</scope>
</reference>
<protein>
    <submittedName>
        <fullName evidence="3">Uncharacterized protein</fullName>
    </submittedName>
</protein>
<dbReference type="EMBL" id="LAZR01010479">
    <property type="protein sequence ID" value="KKM66698.1"/>
    <property type="molecule type" value="Genomic_DNA"/>
</dbReference>
<evidence type="ECO:0000313" key="3">
    <source>
        <dbReference type="EMBL" id="KKM75893.1"/>
    </source>
</evidence>
<sequence length="66" mass="7604">MAIKNKIITIDSDQMKHMRMTFMWDGVYVRLRLTEEGASYLCKHPELLTLEMCKEYEGSDDGSADG</sequence>
<evidence type="ECO:0000313" key="1">
    <source>
        <dbReference type="EMBL" id="KKK84927.1"/>
    </source>
</evidence>